<comment type="similarity">
    <text evidence="16">Belongs to the complex I subunit 5 family.</text>
</comment>
<dbReference type="PANTHER" id="PTHR42829">
    <property type="entry name" value="NADH-UBIQUINONE OXIDOREDUCTASE CHAIN 5"/>
    <property type="match status" value="1"/>
</dbReference>
<accession>A0A1U9XPF6</accession>
<keyword evidence="6 16" id="KW-0812">Transmembrane</keyword>
<feature type="signal peptide" evidence="17">
    <location>
        <begin position="1"/>
        <end position="21"/>
    </location>
</feature>
<feature type="transmembrane region" description="Helical" evidence="16">
    <location>
        <begin position="287"/>
        <end position="309"/>
    </location>
</feature>
<evidence type="ECO:0000256" key="8">
    <source>
        <dbReference type="ARBA" id="ARBA00022967"/>
    </source>
</evidence>
<dbReference type="PANTHER" id="PTHR42829:SF2">
    <property type="entry name" value="NADH-UBIQUINONE OXIDOREDUCTASE CHAIN 5"/>
    <property type="match status" value="1"/>
</dbReference>
<evidence type="ECO:0000256" key="6">
    <source>
        <dbReference type="ARBA" id="ARBA00022692"/>
    </source>
</evidence>
<keyword evidence="14 16" id="KW-0472">Membrane</keyword>
<evidence type="ECO:0000259" key="18">
    <source>
        <dbReference type="Pfam" id="PF00361"/>
    </source>
</evidence>
<feature type="transmembrane region" description="Helical" evidence="16">
    <location>
        <begin position="261"/>
        <end position="280"/>
    </location>
</feature>
<comment type="subcellular location">
    <subcellularLocation>
        <location evidence="1">Mitochondrion inner membrane</location>
        <topology evidence="1">Multi-pass membrane protein</topology>
    </subcellularLocation>
</comment>
<evidence type="ECO:0000256" key="13">
    <source>
        <dbReference type="ARBA" id="ARBA00023128"/>
    </source>
</evidence>
<dbReference type="GO" id="GO:0005743">
    <property type="term" value="C:mitochondrial inner membrane"/>
    <property type="evidence" value="ECO:0007669"/>
    <property type="project" value="UniProtKB-SubCell"/>
</dbReference>
<protein>
    <recommendedName>
        <fullName evidence="3 16">NADH-ubiquinone oxidoreductase chain 5</fullName>
        <ecNumber evidence="2 16">7.1.1.2</ecNumber>
    </recommendedName>
</protein>
<dbReference type="InterPro" id="IPR001750">
    <property type="entry name" value="ND/Mrp_TM"/>
</dbReference>
<evidence type="ECO:0000256" key="17">
    <source>
        <dbReference type="SAM" id="SignalP"/>
    </source>
</evidence>
<keyword evidence="17" id="KW-0732">Signal</keyword>
<evidence type="ECO:0000256" key="7">
    <source>
        <dbReference type="ARBA" id="ARBA00022792"/>
    </source>
</evidence>
<keyword evidence="12 16" id="KW-0830">Ubiquinone</keyword>
<feature type="domain" description="NADH-Ubiquinone oxidoreductase (complex I) chain 5 N-terminal" evidence="19">
    <location>
        <begin position="38"/>
        <end position="85"/>
    </location>
</feature>
<evidence type="ECO:0000256" key="10">
    <source>
        <dbReference type="ARBA" id="ARBA00022989"/>
    </source>
</evidence>
<keyword evidence="10 16" id="KW-1133">Transmembrane helix</keyword>
<evidence type="ECO:0000259" key="20">
    <source>
        <dbReference type="Pfam" id="PF06455"/>
    </source>
</evidence>
<feature type="transmembrane region" description="Helical" evidence="16">
    <location>
        <begin position="52"/>
        <end position="73"/>
    </location>
</feature>
<evidence type="ECO:0000256" key="16">
    <source>
        <dbReference type="RuleBase" id="RU003404"/>
    </source>
</evidence>
<dbReference type="InterPro" id="IPR003945">
    <property type="entry name" value="NU5C-like"/>
</dbReference>
<evidence type="ECO:0000256" key="5">
    <source>
        <dbReference type="ARBA" id="ARBA00022660"/>
    </source>
</evidence>
<evidence type="ECO:0000256" key="2">
    <source>
        <dbReference type="ARBA" id="ARBA00012944"/>
    </source>
</evidence>
<feature type="transmembrane region" description="Helical" evidence="16">
    <location>
        <begin position="132"/>
        <end position="154"/>
    </location>
</feature>
<dbReference type="EMBL" id="KX815959">
    <property type="protein sequence ID" value="AQZ26131.1"/>
    <property type="molecule type" value="Genomic_DNA"/>
</dbReference>
<sequence length="557" mass="59938">MLRNEAVVCGVSLLLINLTLSLGGLAGGSVMVEWEVFSSGSAFYSLPLLFDWVSFSFSWAVSYIASMVMFFSVGYMGNERYLGRFIWIVFFFVFSMNCLIFIPSIWGIMLGWDGLGVTSFALVVYYQNKKSLAAGMLTALMNRVGDVLIIGVICMSSGQGQWSLCYPELAGLPFAASVCVVVAAMTKSAQFPFCSWLPAAMAAPTPVSALVHSSTLVTAGVYLLIRYSPHLSEVRSGLMFVASCTLILAAIGANLENDLKKIIALSTLSQLGMMMLAIAIGESSLALFHLLSHALFKALLFMCAGAMIHGGGDTQDIRLMGGLWSSMPTTMACFNAANLALCGMPFVGAFYSKDLILEKFLSGELGMWPVLVILIATSLTIFYSTRLSFLVGWGPSNSVSATAYSDEGWQAGAMLGLLGGALLGGAFLQKVFIEFNSFILLCHTGKMIIPLGLFFSLIMTLILNSGDQQLHMKSHFFSSLWFLSFISSTPISGRTLSVSRSSHSYLDQGWMEVGSGQGLHQSLFSAGRAHHKWQSMKITFLIGGGMVAGCLSAVVAL</sequence>
<dbReference type="Pfam" id="PF06455">
    <property type="entry name" value="NADH5_C"/>
    <property type="match status" value="1"/>
</dbReference>
<feature type="transmembrane region" description="Helical" evidence="16">
    <location>
        <begin position="85"/>
        <end position="112"/>
    </location>
</feature>
<proteinExistence type="inferred from homology"/>
<keyword evidence="7" id="KW-0999">Mitochondrion inner membrane</keyword>
<name>A0A1U9XPF6_LATEL</name>
<dbReference type="InterPro" id="IPR010934">
    <property type="entry name" value="NADH_DH_su5_C"/>
</dbReference>
<evidence type="ECO:0000256" key="11">
    <source>
        <dbReference type="ARBA" id="ARBA00023027"/>
    </source>
</evidence>
<keyword evidence="8" id="KW-1278">Translocase</keyword>
<keyword evidence="4 16" id="KW-0813">Transport</keyword>
<feature type="transmembrane region" description="Helical" evidence="16">
    <location>
        <begin position="237"/>
        <end position="255"/>
    </location>
</feature>
<evidence type="ECO:0000256" key="1">
    <source>
        <dbReference type="ARBA" id="ARBA00004448"/>
    </source>
</evidence>
<feature type="domain" description="NADH:quinone oxidoreductase/Mrp antiporter transmembrane" evidence="18">
    <location>
        <begin position="107"/>
        <end position="377"/>
    </location>
</feature>
<geneLocation type="mitochondrion" evidence="21"/>
<feature type="transmembrane region" description="Helical" evidence="16">
    <location>
        <begin position="206"/>
        <end position="225"/>
    </location>
</feature>
<feature type="transmembrane region" description="Helical" evidence="16">
    <location>
        <begin position="365"/>
        <end position="389"/>
    </location>
</feature>
<dbReference type="Pfam" id="PF00361">
    <property type="entry name" value="Proton_antipo_M"/>
    <property type="match status" value="1"/>
</dbReference>
<keyword evidence="9" id="KW-0249">Electron transport</keyword>
<evidence type="ECO:0000256" key="4">
    <source>
        <dbReference type="ARBA" id="ARBA00022448"/>
    </source>
</evidence>
<dbReference type="AlphaFoldDB" id="A0A1U9XPF6"/>
<evidence type="ECO:0000259" key="19">
    <source>
        <dbReference type="Pfam" id="PF00662"/>
    </source>
</evidence>
<dbReference type="GO" id="GO:0003954">
    <property type="term" value="F:NADH dehydrogenase activity"/>
    <property type="evidence" value="ECO:0007669"/>
    <property type="project" value="TreeGrafter"/>
</dbReference>
<evidence type="ECO:0000256" key="14">
    <source>
        <dbReference type="ARBA" id="ARBA00023136"/>
    </source>
</evidence>
<evidence type="ECO:0000256" key="3">
    <source>
        <dbReference type="ARBA" id="ARBA00021096"/>
    </source>
</evidence>
<evidence type="ECO:0000256" key="9">
    <source>
        <dbReference type="ARBA" id="ARBA00022982"/>
    </source>
</evidence>
<feature type="chain" id="PRO_5012911396" description="NADH-ubiquinone oxidoreductase chain 5" evidence="17">
    <location>
        <begin position="22"/>
        <end position="557"/>
    </location>
</feature>
<dbReference type="EC" id="7.1.1.2" evidence="2 16"/>
<keyword evidence="13 16" id="KW-0496">Mitochondrion</keyword>
<feature type="transmembrane region" description="Helical" evidence="16">
    <location>
        <begin position="329"/>
        <end position="353"/>
    </location>
</feature>
<organism evidence="21">
    <name type="scientific">Laternula elliptica</name>
    <name type="common">Freshwater crab</name>
    <name type="synonym">Anatina prismatica</name>
    <dbReference type="NCBI Taxonomy" id="228457"/>
    <lineage>
        <taxon>Eukaryota</taxon>
        <taxon>Metazoa</taxon>
        <taxon>Spiralia</taxon>
        <taxon>Lophotrochozoa</taxon>
        <taxon>Mollusca</taxon>
        <taxon>Bivalvia</taxon>
        <taxon>Autobranchia</taxon>
        <taxon>Heteroconchia</taxon>
        <taxon>Euheterodonta</taxon>
        <taxon>Anomalodesmata</taxon>
        <taxon>Pandoroidea</taxon>
        <taxon>Laternulidae</taxon>
        <taxon>Laternula</taxon>
    </lineage>
</organism>
<dbReference type="PRINTS" id="PR01434">
    <property type="entry name" value="NADHDHGNASE5"/>
</dbReference>
<dbReference type="GO" id="GO:0008137">
    <property type="term" value="F:NADH dehydrogenase (ubiquinone) activity"/>
    <property type="evidence" value="ECO:0007669"/>
    <property type="project" value="UniProtKB-EC"/>
</dbReference>
<dbReference type="GO" id="GO:0015990">
    <property type="term" value="P:electron transport coupled proton transport"/>
    <property type="evidence" value="ECO:0007669"/>
    <property type="project" value="TreeGrafter"/>
</dbReference>
<evidence type="ECO:0000313" key="21">
    <source>
        <dbReference type="EMBL" id="AQZ26131.1"/>
    </source>
</evidence>
<feature type="transmembrane region" description="Helical" evidence="16">
    <location>
        <begin position="475"/>
        <end position="493"/>
    </location>
</feature>
<dbReference type="InterPro" id="IPR001516">
    <property type="entry name" value="Proton_antipo_N"/>
</dbReference>
<keyword evidence="5" id="KW-0679">Respiratory chain</keyword>
<feature type="transmembrane region" description="Helical" evidence="16">
    <location>
        <begin position="409"/>
        <end position="428"/>
    </location>
</feature>
<dbReference type="Pfam" id="PF00662">
    <property type="entry name" value="Proton_antipo_N"/>
    <property type="match status" value="1"/>
</dbReference>
<evidence type="ECO:0000256" key="12">
    <source>
        <dbReference type="ARBA" id="ARBA00023075"/>
    </source>
</evidence>
<reference evidence="21" key="1">
    <citation type="journal article" date="2017" name="Mol. Phylogenet. Evol.">
        <title>Curious bivalves: Systematic utility and unusual properties of anomalodesmatan mitochondrial genomes.</title>
        <authorList>
            <person name="Williams S.T."/>
            <person name="Foster P.G."/>
            <person name="Hughes C."/>
            <person name="Harper E.M."/>
            <person name="Taylor J.D."/>
            <person name="Littlewood D.T."/>
            <person name="Dyal P."/>
            <person name="Hopkins K.P."/>
            <person name="Briscoe A.G."/>
        </authorList>
    </citation>
    <scope>NUCLEOTIDE SEQUENCE</scope>
</reference>
<feature type="transmembrane region" description="Helical" evidence="16">
    <location>
        <begin position="166"/>
        <end position="186"/>
    </location>
</feature>
<gene>
    <name evidence="21" type="primary">ND5</name>
</gene>
<evidence type="ECO:0000256" key="15">
    <source>
        <dbReference type="ARBA" id="ARBA00049551"/>
    </source>
</evidence>
<keyword evidence="11 16" id="KW-0520">NAD</keyword>
<feature type="transmembrane region" description="Helical" evidence="16">
    <location>
        <begin position="538"/>
        <end position="556"/>
    </location>
</feature>
<feature type="transmembrane region" description="Helical" evidence="16">
    <location>
        <begin position="440"/>
        <end position="463"/>
    </location>
</feature>
<feature type="domain" description="NADH dehydrogenase subunit 5 C-terminal" evidence="20">
    <location>
        <begin position="383"/>
        <end position="539"/>
    </location>
</feature>
<comment type="function">
    <text evidence="16">Core subunit of the mitochondrial membrane respiratory chain NADH dehydrogenase (Complex I) which catalyzes electron transfer from NADH through the respiratory chain, using ubiquinone as an electron acceptor. Essential for the catalytic activity and assembly of complex I.</text>
</comment>
<comment type="catalytic activity">
    <reaction evidence="15 16">
        <text>a ubiquinone + NADH + 5 H(+)(in) = a ubiquinol + NAD(+) + 4 H(+)(out)</text>
        <dbReference type="Rhea" id="RHEA:29091"/>
        <dbReference type="Rhea" id="RHEA-COMP:9565"/>
        <dbReference type="Rhea" id="RHEA-COMP:9566"/>
        <dbReference type="ChEBI" id="CHEBI:15378"/>
        <dbReference type="ChEBI" id="CHEBI:16389"/>
        <dbReference type="ChEBI" id="CHEBI:17976"/>
        <dbReference type="ChEBI" id="CHEBI:57540"/>
        <dbReference type="ChEBI" id="CHEBI:57945"/>
        <dbReference type="EC" id="7.1.1.2"/>
    </reaction>
</comment>
<dbReference type="GO" id="GO:0042773">
    <property type="term" value="P:ATP synthesis coupled electron transport"/>
    <property type="evidence" value="ECO:0007669"/>
    <property type="project" value="InterPro"/>
</dbReference>